<dbReference type="PANTHER" id="PTHR23026:SF123">
    <property type="entry name" value="NAD(P)H NITROREDUCTASE RV3131-RELATED"/>
    <property type="match status" value="1"/>
</dbReference>
<dbReference type="PANTHER" id="PTHR23026">
    <property type="entry name" value="NADPH NITROREDUCTASE"/>
    <property type="match status" value="1"/>
</dbReference>
<dbReference type="Gene3D" id="3.40.109.10">
    <property type="entry name" value="NADH Oxidase"/>
    <property type="match status" value="1"/>
</dbReference>
<dbReference type="InterPro" id="IPR000415">
    <property type="entry name" value="Nitroreductase-like"/>
</dbReference>
<sequence length="205" mass="23031">MSGLQDVIRQRKRIRRFGDEPVPESKLMQVLDAGRWAISPGDIQPWRMIILSDGEIRAELMETMAEHLKGRSTSEEAKAKARFGDESLDLLSSAPILIVACMTKDIFGDQPDRWVGEHAMSIQSVAAAIQNMLLVAHDVGLGGCWSPAPLFYPTDFRRVLGIPQSVEPQAIVGLGYPEEYAEPSRRRPFEEGMYLDRWGRKYSLS</sequence>
<accession>A0A0M0BTT5</accession>
<dbReference type="Proteomes" id="UP000037210">
    <property type="component" value="Unassembled WGS sequence"/>
</dbReference>
<name>A0A0M0BTT5_9ARCH</name>
<protein>
    <recommendedName>
        <fullName evidence="1">Nitroreductase domain-containing protein</fullName>
    </recommendedName>
</protein>
<reference evidence="2 3" key="1">
    <citation type="submission" date="2015-06" db="EMBL/GenBank/DDBJ databases">
        <title>New insights into the roles of widespread benthic archaea in carbon and nitrogen cycling.</title>
        <authorList>
            <person name="Lazar C.S."/>
            <person name="Baker B.J."/>
            <person name="Seitz K.W."/>
            <person name="Hyde A.S."/>
            <person name="Dick G.J."/>
            <person name="Hinrichs K.-U."/>
            <person name="Teske A.P."/>
        </authorList>
    </citation>
    <scope>NUCLEOTIDE SEQUENCE [LARGE SCALE GENOMIC DNA]</scope>
    <source>
        <strain evidence="2">DG-45</strain>
    </source>
</reference>
<dbReference type="Pfam" id="PF00881">
    <property type="entry name" value="Nitroreductase"/>
    <property type="match status" value="1"/>
</dbReference>
<dbReference type="GO" id="GO:0016491">
    <property type="term" value="F:oxidoreductase activity"/>
    <property type="evidence" value="ECO:0007669"/>
    <property type="project" value="InterPro"/>
</dbReference>
<dbReference type="InterPro" id="IPR029479">
    <property type="entry name" value="Nitroreductase"/>
</dbReference>
<evidence type="ECO:0000313" key="2">
    <source>
        <dbReference type="EMBL" id="KON31591.1"/>
    </source>
</evidence>
<proteinExistence type="predicted"/>
<evidence type="ECO:0000259" key="1">
    <source>
        <dbReference type="Pfam" id="PF00881"/>
    </source>
</evidence>
<dbReference type="AlphaFoldDB" id="A0A0M0BTT5"/>
<gene>
    <name evidence="2" type="ORF">AC482_00090</name>
</gene>
<feature type="domain" description="Nitroreductase" evidence="1">
    <location>
        <begin position="8"/>
        <end position="176"/>
    </location>
</feature>
<organism evidence="2 3">
    <name type="scientific">miscellaneous Crenarchaeota group-15 archaeon DG-45</name>
    <dbReference type="NCBI Taxonomy" id="1685127"/>
    <lineage>
        <taxon>Archaea</taxon>
        <taxon>Candidatus Bathyarchaeota</taxon>
        <taxon>MCG-15</taxon>
    </lineage>
</organism>
<evidence type="ECO:0000313" key="3">
    <source>
        <dbReference type="Proteomes" id="UP000037210"/>
    </source>
</evidence>
<comment type="caution">
    <text evidence="2">The sequence shown here is derived from an EMBL/GenBank/DDBJ whole genome shotgun (WGS) entry which is preliminary data.</text>
</comment>
<dbReference type="SUPFAM" id="SSF55469">
    <property type="entry name" value="FMN-dependent nitroreductase-like"/>
    <property type="match status" value="1"/>
</dbReference>
<dbReference type="InterPro" id="IPR050627">
    <property type="entry name" value="Nitroreductase/BluB"/>
</dbReference>
<dbReference type="EMBL" id="LFWZ01000001">
    <property type="protein sequence ID" value="KON31591.1"/>
    <property type="molecule type" value="Genomic_DNA"/>
</dbReference>